<protein>
    <submittedName>
        <fullName evidence="5">DEAD/DEAH box helicase</fullName>
    </submittedName>
</protein>
<dbReference type="Pfam" id="PF00271">
    <property type="entry name" value="Helicase_C"/>
    <property type="match status" value="1"/>
</dbReference>
<dbReference type="InterPro" id="IPR001650">
    <property type="entry name" value="Helicase_C-like"/>
</dbReference>
<feature type="domain" description="Helicase C-terminal" evidence="4">
    <location>
        <begin position="552"/>
        <end position="705"/>
    </location>
</feature>
<dbReference type="RefSeq" id="WP_305027010.1">
    <property type="nucleotide sequence ID" value="NZ_JAUQTA010000001.1"/>
</dbReference>
<evidence type="ECO:0000256" key="2">
    <source>
        <dbReference type="SAM" id="MobiDB-lite"/>
    </source>
</evidence>
<keyword evidence="5" id="KW-0067">ATP-binding</keyword>
<dbReference type="EMBL" id="JAUQTA010000001">
    <property type="protein sequence ID" value="MDO7867620.1"/>
    <property type="molecule type" value="Genomic_DNA"/>
</dbReference>
<evidence type="ECO:0000256" key="1">
    <source>
        <dbReference type="ARBA" id="ARBA00022801"/>
    </source>
</evidence>
<dbReference type="InterPro" id="IPR038718">
    <property type="entry name" value="SNF2-like_sf"/>
</dbReference>
<evidence type="ECO:0000313" key="5">
    <source>
        <dbReference type="EMBL" id="MDO7867620.1"/>
    </source>
</evidence>
<dbReference type="InterPro" id="IPR000330">
    <property type="entry name" value="SNF2_N"/>
</dbReference>
<sequence>MSTQPTQSSRRNRGGQGNRRGGNRGGNRAGQARRRDNEGIIPVLAKAVREVEQAVQKGQGLSHRSRYQAIALLARKERLRVRADDQISEQQRDTELKRLDGVATILAQCAAREPGLFSLLDENAEIGEATRHRMAEMLEAAGQAAEAVAVEESPADTDGAAPRTERKATPPSVIAARLANPFLVPDFSQAVRRVQGTLVGWELIGPLLNSFEQPVPGAPACMELPEPRPMLLPPGVELMEHQARLLSAVAGGHRTFLLADEPGLGKTAQSLLAAEVAEAYPLLCVVPNVVKTNWAREAARWVPGRSVSVVHGDGNDVDGFADIIIVNYEVLDRHVDWIGEHGFRGMVVDEAHYIKNRKSQRSQYVVEISERIRRRVARPLLMALTGTPLINDIEDFRAIWHFLGWIEERKPGQALMAALEETHLTPADHPFYPAARQAVIDMGIVRRRKVDVAADIPARRVADLPVELEGAEGRSIQKAERELAARLVGRYDAAIETRRSSPVAVASAEGADGIDHDLVRRVAEREVAEGSDNTTGENVFAMVRRIGRAKATLAADYTAQLAHSTGKVVFFAKHLDVMDAAGEVFDKREIRYTQIRGDQSATARTKAIDDFVNDPEVKVIVCSLTAAGVGINLQVASNVVLAELSWTDAEQTQAIDRVHRIGQTEPVTAWRILAAQTIDTRIAELIDSKAGLAARALDGAEEEETAAVDIQVETLVSILTDALRARTA</sequence>
<dbReference type="PROSITE" id="PS51194">
    <property type="entry name" value="HELICASE_CTER"/>
    <property type="match status" value="1"/>
</dbReference>
<dbReference type="GO" id="GO:0004386">
    <property type="term" value="F:helicase activity"/>
    <property type="evidence" value="ECO:0007669"/>
    <property type="project" value="UniProtKB-KW"/>
</dbReference>
<feature type="region of interest" description="Disordered" evidence="2">
    <location>
        <begin position="145"/>
        <end position="169"/>
    </location>
</feature>
<dbReference type="InterPro" id="IPR027417">
    <property type="entry name" value="P-loop_NTPase"/>
</dbReference>
<dbReference type="CDD" id="cd17919">
    <property type="entry name" value="DEXHc_Snf"/>
    <property type="match status" value="1"/>
</dbReference>
<evidence type="ECO:0000259" key="4">
    <source>
        <dbReference type="PROSITE" id="PS51194"/>
    </source>
</evidence>
<dbReference type="Pfam" id="PF00176">
    <property type="entry name" value="SNF2-rel_dom"/>
    <property type="match status" value="1"/>
</dbReference>
<accession>A0ABT9AYH1</accession>
<proteinExistence type="predicted"/>
<keyword evidence="6" id="KW-1185">Reference proteome</keyword>
<dbReference type="InterPro" id="IPR049730">
    <property type="entry name" value="SNF2/RAD54-like_C"/>
</dbReference>
<feature type="domain" description="Helicase ATP-binding" evidence="3">
    <location>
        <begin position="247"/>
        <end position="406"/>
    </location>
</feature>
<dbReference type="Gene3D" id="3.40.50.300">
    <property type="entry name" value="P-loop containing nucleotide triphosphate hydrolases"/>
    <property type="match status" value="1"/>
</dbReference>
<dbReference type="Gene3D" id="3.40.50.10810">
    <property type="entry name" value="Tandem AAA-ATPase domain"/>
    <property type="match status" value="1"/>
</dbReference>
<dbReference type="PANTHER" id="PTHR45766">
    <property type="entry name" value="DNA ANNEALING HELICASE AND ENDONUCLEASE ZRANB3 FAMILY MEMBER"/>
    <property type="match status" value="1"/>
</dbReference>
<dbReference type="SMART" id="SM00490">
    <property type="entry name" value="HELICc"/>
    <property type="match status" value="1"/>
</dbReference>
<keyword evidence="1" id="KW-0378">Hydrolase</keyword>
<feature type="compositionally biased region" description="Gly residues" evidence="2">
    <location>
        <begin position="14"/>
        <end position="28"/>
    </location>
</feature>
<dbReference type="SMART" id="SM00487">
    <property type="entry name" value="DEXDc"/>
    <property type="match status" value="1"/>
</dbReference>
<dbReference type="SUPFAM" id="SSF52540">
    <property type="entry name" value="P-loop containing nucleoside triphosphate hydrolases"/>
    <property type="match status" value="2"/>
</dbReference>
<organism evidence="5 6">
    <name type="scientific">Nocardioides jiangxiensis</name>
    <dbReference type="NCBI Taxonomy" id="3064524"/>
    <lineage>
        <taxon>Bacteria</taxon>
        <taxon>Bacillati</taxon>
        <taxon>Actinomycetota</taxon>
        <taxon>Actinomycetes</taxon>
        <taxon>Propionibacteriales</taxon>
        <taxon>Nocardioidaceae</taxon>
        <taxon>Nocardioides</taxon>
    </lineage>
</organism>
<dbReference type="PANTHER" id="PTHR45766:SF6">
    <property type="entry name" value="SWI_SNF-RELATED MATRIX-ASSOCIATED ACTIN-DEPENDENT REGULATOR OF CHROMATIN SUBFAMILY A-LIKE PROTEIN 1"/>
    <property type="match status" value="1"/>
</dbReference>
<keyword evidence="5" id="KW-0547">Nucleotide-binding</keyword>
<comment type="caution">
    <text evidence="5">The sequence shown here is derived from an EMBL/GenBank/DDBJ whole genome shotgun (WGS) entry which is preliminary data.</text>
</comment>
<dbReference type="CDD" id="cd18793">
    <property type="entry name" value="SF2_C_SNF"/>
    <property type="match status" value="1"/>
</dbReference>
<evidence type="ECO:0000259" key="3">
    <source>
        <dbReference type="PROSITE" id="PS51192"/>
    </source>
</evidence>
<evidence type="ECO:0000313" key="6">
    <source>
        <dbReference type="Proteomes" id="UP001233314"/>
    </source>
</evidence>
<feature type="region of interest" description="Disordered" evidence="2">
    <location>
        <begin position="1"/>
        <end position="38"/>
    </location>
</feature>
<gene>
    <name evidence="5" type="ORF">Q5722_04470</name>
</gene>
<reference evidence="5 6" key="1">
    <citation type="submission" date="2023-07" db="EMBL/GenBank/DDBJ databases">
        <title>Nocardioides sp. nov WY-20 isolated from soil.</title>
        <authorList>
            <person name="Liu B."/>
            <person name="Wan Y."/>
        </authorList>
    </citation>
    <scope>NUCLEOTIDE SEQUENCE [LARGE SCALE GENOMIC DNA]</scope>
    <source>
        <strain evidence="5 6">WY-20</strain>
    </source>
</reference>
<dbReference type="PROSITE" id="PS51192">
    <property type="entry name" value="HELICASE_ATP_BIND_1"/>
    <property type="match status" value="1"/>
</dbReference>
<name>A0ABT9AYH1_9ACTN</name>
<dbReference type="InterPro" id="IPR014001">
    <property type="entry name" value="Helicase_ATP-bd"/>
</dbReference>
<keyword evidence="5" id="KW-0347">Helicase</keyword>
<dbReference type="Proteomes" id="UP001233314">
    <property type="component" value="Unassembled WGS sequence"/>
</dbReference>